<dbReference type="Gene3D" id="1.25.40.10">
    <property type="entry name" value="Tetratricopeptide repeat domain"/>
    <property type="match status" value="1"/>
</dbReference>
<reference evidence="3 4" key="1">
    <citation type="submission" date="2019-03" db="EMBL/GenBank/DDBJ databases">
        <title>Draft genome of Brevundimonas sp. a heavy metal resistant soil bacteria.</title>
        <authorList>
            <person name="Soto J."/>
        </authorList>
    </citation>
    <scope>NUCLEOTIDE SEQUENCE [LARGE SCALE GENOMIC DNA]</scope>
    <source>
        <strain evidence="3 4">B-10</strain>
    </source>
</reference>
<keyword evidence="2" id="KW-0732">Signal</keyword>
<proteinExistence type="predicted"/>
<gene>
    <name evidence="3" type="ORF">EGY25_08610</name>
</gene>
<organism evidence="3 4">
    <name type="scientific">Brevundimonas intermedia</name>
    <dbReference type="NCBI Taxonomy" id="74315"/>
    <lineage>
        <taxon>Bacteria</taxon>
        <taxon>Pseudomonadati</taxon>
        <taxon>Pseudomonadota</taxon>
        <taxon>Alphaproteobacteria</taxon>
        <taxon>Caulobacterales</taxon>
        <taxon>Caulobacteraceae</taxon>
        <taxon>Brevundimonas</taxon>
    </lineage>
</organism>
<protein>
    <recommendedName>
        <fullName evidence="5">DUF1570 domain-containing protein</fullName>
    </recommendedName>
</protein>
<name>A0A4Y9RV45_9CAUL</name>
<accession>A0A4Y9RV45</accession>
<evidence type="ECO:0000313" key="3">
    <source>
        <dbReference type="EMBL" id="TFW12101.1"/>
    </source>
</evidence>
<dbReference type="RefSeq" id="WP_135194586.1">
    <property type="nucleotide sequence ID" value="NZ_SPVH01000006.1"/>
</dbReference>
<feature type="signal peptide" evidence="2">
    <location>
        <begin position="1"/>
        <end position="26"/>
    </location>
</feature>
<dbReference type="InterPro" id="IPR011990">
    <property type="entry name" value="TPR-like_helical_dom_sf"/>
</dbReference>
<evidence type="ECO:0000256" key="2">
    <source>
        <dbReference type="SAM" id="SignalP"/>
    </source>
</evidence>
<evidence type="ECO:0000313" key="4">
    <source>
        <dbReference type="Proteomes" id="UP000298216"/>
    </source>
</evidence>
<keyword evidence="4" id="KW-1185">Reference proteome</keyword>
<evidence type="ECO:0008006" key="5">
    <source>
        <dbReference type="Google" id="ProtNLM"/>
    </source>
</evidence>
<dbReference type="AlphaFoldDB" id="A0A4Y9RV45"/>
<feature type="region of interest" description="Disordered" evidence="1">
    <location>
        <begin position="485"/>
        <end position="507"/>
    </location>
</feature>
<feature type="chain" id="PRO_5021330682" description="DUF1570 domain-containing protein" evidence="2">
    <location>
        <begin position="27"/>
        <end position="507"/>
    </location>
</feature>
<comment type="caution">
    <text evidence="3">The sequence shown here is derived from an EMBL/GenBank/DDBJ whole genome shotgun (WGS) entry which is preliminary data.</text>
</comment>
<dbReference type="EMBL" id="SPVH01000006">
    <property type="protein sequence ID" value="TFW12101.1"/>
    <property type="molecule type" value="Genomic_DNA"/>
</dbReference>
<dbReference type="Proteomes" id="UP000298216">
    <property type="component" value="Unassembled WGS sequence"/>
</dbReference>
<dbReference type="OrthoDB" id="5523615at2"/>
<feature type="compositionally biased region" description="Low complexity" evidence="1">
    <location>
        <begin position="493"/>
        <end position="507"/>
    </location>
</feature>
<evidence type="ECO:0000256" key="1">
    <source>
        <dbReference type="SAM" id="MobiDB-lite"/>
    </source>
</evidence>
<sequence>MRLKDQWRAALIVLAVLLCAASPASAEWRRAETAGFIVYSDGDAGVLRDNALQLELFESSLRLLHGADPAARAPRKLAIYLVGDRRSLGQVWPGIPETIAGFYRPSEDGVFAIAVRERGSLDTLLHEYAHHFMMGSSGSGYPGWFIEGYAEYFMTADLSPRRVAIGDFNKGRADWLQYGRWLPMADIVTNRPSQYGDGNAVAMYYAQAWLLTHWLMSDPTRTRQMLNYFSRLRAGESSTAALEAATGMAMAEIDRALKVYVRGRVPMKSFSAEQFPVPQVTVTTLSPGEDSLLLLNLRLSNVSNDEDQRAILLSEVRNRAAAFPNDPFAQRLLARAEIRMGDRQAGETIVRDLVEAKPDDTESLLLLAESIMTARDDEEVDHMTAMGEARRYLARAYALDDTDFRTLSMLSTTRNGAPGFPNDNDMETLLAAVEFAPQIPSIRLSTAQAHAARGEYDRAIAMLEPMASNPHGDRGSAIARTLIGSYRSRQGGETSPAAESAPAPASE</sequence>
<dbReference type="SUPFAM" id="SSF48452">
    <property type="entry name" value="TPR-like"/>
    <property type="match status" value="1"/>
</dbReference>